<feature type="region of interest" description="Disordered" evidence="2">
    <location>
        <begin position="131"/>
        <end position="164"/>
    </location>
</feature>
<name>A0A843XEG2_COLES</name>
<feature type="non-terminal residue" evidence="3">
    <location>
        <position position="1"/>
    </location>
</feature>
<evidence type="ECO:0000313" key="4">
    <source>
        <dbReference type="Proteomes" id="UP000652761"/>
    </source>
</evidence>
<feature type="non-terminal residue" evidence="3">
    <location>
        <position position="339"/>
    </location>
</feature>
<organism evidence="3 4">
    <name type="scientific">Colocasia esculenta</name>
    <name type="common">Wild taro</name>
    <name type="synonym">Arum esculentum</name>
    <dbReference type="NCBI Taxonomy" id="4460"/>
    <lineage>
        <taxon>Eukaryota</taxon>
        <taxon>Viridiplantae</taxon>
        <taxon>Streptophyta</taxon>
        <taxon>Embryophyta</taxon>
        <taxon>Tracheophyta</taxon>
        <taxon>Spermatophyta</taxon>
        <taxon>Magnoliopsida</taxon>
        <taxon>Liliopsida</taxon>
        <taxon>Araceae</taxon>
        <taxon>Aroideae</taxon>
        <taxon>Colocasieae</taxon>
        <taxon>Colocasia</taxon>
    </lineage>
</organism>
<protein>
    <submittedName>
        <fullName evidence="3">Uncharacterized protein</fullName>
    </submittedName>
</protein>
<sequence length="339" mass="38562">KCLLIDRQPVGKAASKLAIVLGLYARLDGYFPPYKEWKEQSPHSFNDVMKDIMRDYDFVNDEGLAANVNIVTHFCKESLQRNLRDWRCWLKAHYYIEGIPEEVLMKSPDKRVTQENWELLLKFWERGNKVSEAERNKKNRGEDRPTHTLGAKSIAQHNQDESERLGGNYTTMGAYLKAHQTKSGGYPDEYTRAMCEKVEEACAQRELMNSSKPSVLSPILDEVYKGHHGGYERGCGLGCSRAIWCNNMQTDTSNETVQNLTLQLQNAKAEIESSKAVIEALRARDGETQAHMERMEALLSAHLHSGIWHPPLGKPSATRDIQAFQVLRSSNPGVPWENK</sequence>
<dbReference type="EMBL" id="NMUH01007619">
    <property type="protein sequence ID" value="MQM17557.1"/>
    <property type="molecule type" value="Genomic_DNA"/>
</dbReference>
<dbReference type="PANTHER" id="PTHR33144">
    <property type="entry name" value="OS10G0409366 PROTEIN-RELATED"/>
    <property type="match status" value="1"/>
</dbReference>
<comment type="caution">
    <text evidence="3">The sequence shown here is derived from an EMBL/GenBank/DDBJ whole genome shotgun (WGS) entry which is preliminary data.</text>
</comment>
<reference evidence="3" key="1">
    <citation type="submission" date="2017-07" db="EMBL/GenBank/DDBJ databases">
        <title>Taro Niue Genome Assembly and Annotation.</title>
        <authorList>
            <person name="Atibalentja N."/>
            <person name="Keating K."/>
            <person name="Fields C.J."/>
        </authorList>
    </citation>
    <scope>NUCLEOTIDE SEQUENCE</scope>
    <source>
        <strain evidence="3">Niue_2</strain>
        <tissue evidence="3">Leaf</tissue>
    </source>
</reference>
<dbReference type="OrthoDB" id="676843at2759"/>
<dbReference type="Proteomes" id="UP000652761">
    <property type="component" value="Unassembled WGS sequence"/>
</dbReference>
<keyword evidence="1" id="KW-0175">Coiled coil</keyword>
<evidence type="ECO:0000256" key="1">
    <source>
        <dbReference type="SAM" id="Coils"/>
    </source>
</evidence>
<accession>A0A843XEG2</accession>
<dbReference type="PANTHER" id="PTHR33144:SF25">
    <property type="entry name" value="DUF4216 DOMAIN-CONTAINING PROTEIN"/>
    <property type="match status" value="1"/>
</dbReference>
<keyword evidence="4" id="KW-1185">Reference proteome</keyword>
<dbReference type="Pfam" id="PF03004">
    <property type="entry name" value="Transposase_24"/>
    <property type="match status" value="1"/>
</dbReference>
<proteinExistence type="predicted"/>
<feature type="compositionally biased region" description="Basic and acidic residues" evidence="2">
    <location>
        <begin position="131"/>
        <end position="146"/>
    </location>
</feature>
<evidence type="ECO:0000256" key="2">
    <source>
        <dbReference type="SAM" id="MobiDB-lite"/>
    </source>
</evidence>
<gene>
    <name evidence="3" type="ORF">Taro_050529</name>
</gene>
<feature type="coiled-coil region" evidence="1">
    <location>
        <begin position="250"/>
        <end position="284"/>
    </location>
</feature>
<dbReference type="AlphaFoldDB" id="A0A843XEG2"/>
<evidence type="ECO:0000313" key="3">
    <source>
        <dbReference type="EMBL" id="MQM17557.1"/>
    </source>
</evidence>
<dbReference type="InterPro" id="IPR004252">
    <property type="entry name" value="Probable_transposase_24"/>
</dbReference>